<feature type="non-terminal residue" evidence="1">
    <location>
        <position position="1"/>
    </location>
</feature>
<protein>
    <submittedName>
        <fullName evidence="1">Uncharacterized protein</fullName>
    </submittedName>
</protein>
<gene>
    <name evidence="1" type="ORF">AVDCRST_MAG96-3323</name>
</gene>
<evidence type="ECO:0000313" key="1">
    <source>
        <dbReference type="EMBL" id="CAA9527411.1"/>
    </source>
</evidence>
<organism evidence="1">
    <name type="scientific">uncultured Segetibacter sp</name>
    <dbReference type="NCBI Taxonomy" id="481133"/>
    <lineage>
        <taxon>Bacteria</taxon>
        <taxon>Pseudomonadati</taxon>
        <taxon>Bacteroidota</taxon>
        <taxon>Chitinophagia</taxon>
        <taxon>Chitinophagales</taxon>
        <taxon>Chitinophagaceae</taxon>
        <taxon>Segetibacter</taxon>
        <taxon>environmental samples</taxon>
    </lineage>
</organism>
<accession>A0A6J4TMX2</accession>
<dbReference type="AlphaFoldDB" id="A0A6J4TMX2"/>
<name>A0A6J4TMX2_9BACT</name>
<feature type="non-terminal residue" evidence="1">
    <location>
        <position position="39"/>
    </location>
</feature>
<sequence length="39" mass="4722">DNRKARFSFEQIKVKCAKCGSTYFFKHYCRAFVCTNYFI</sequence>
<dbReference type="EMBL" id="CADCVN010001297">
    <property type="protein sequence ID" value="CAA9527411.1"/>
    <property type="molecule type" value="Genomic_DNA"/>
</dbReference>
<proteinExistence type="predicted"/>
<reference evidence="1" key="1">
    <citation type="submission" date="2020-02" db="EMBL/GenBank/DDBJ databases">
        <authorList>
            <person name="Meier V. D."/>
        </authorList>
    </citation>
    <scope>NUCLEOTIDE SEQUENCE</scope>
    <source>
        <strain evidence="1">AVDCRST_MAG96</strain>
    </source>
</reference>